<keyword evidence="1" id="KW-0812">Transmembrane</keyword>
<evidence type="ECO:0000256" key="1">
    <source>
        <dbReference type="SAM" id="Phobius"/>
    </source>
</evidence>
<name>A0ABR1AH62_POLSC</name>
<gene>
    <name evidence="2" type="ORF">RUM44_003631</name>
</gene>
<comment type="caution">
    <text evidence="2">The sequence shown here is derived from an EMBL/GenBank/DDBJ whole genome shotgun (WGS) entry which is preliminary data.</text>
</comment>
<evidence type="ECO:0000313" key="2">
    <source>
        <dbReference type="EMBL" id="KAK6619249.1"/>
    </source>
</evidence>
<protein>
    <submittedName>
        <fullName evidence="2">Uncharacterized protein</fullName>
    </submittedName>
</protein>
<dbReference type="Proteomes" id="UP001359485">
    <property type="component" value="Unassembled WGS sequence"/>
</dbReference>
<keyword evidence="1" id="KW-1133">Transmembrane helix</keyword>
<keyword evidence="1" id="KW-0472">Membrane</keyword>
<feature type="transmembrane region" description="Helical" evidence="1">
    <location>
        <begin position="53"/>
        <end position="73"/>
    </location>
</feature>
<sequence>MACDFSWKLRAGESPMERKEGFALEDPVSAGFSDAGKKLFLHLLPDYVGRFKATMLMLILLVSGSAATVAGFLRKRMSAVRDSVLVVDLVRGYRGVNDWQRALVELSVILLIMVILISREAVKQENYHYIYSDKDKLGAVFFIHCVFG</sequence>
<feature type="transmembrane region" description="Helical" evidence="1">
    <location>
        <begin position="102"/>
        <end position="119"/>
    </location>
</feature>
<proteinExistence type="predicted"/>
<keyword evidence="3" id="KW-1185">Reference proteome</keyword>
<organism evidence="2 3">
    <name type="scientific">Polyplax serrata</name>
    <name type="common">Common mouse louse</name>
    <dbReference type="NCBI Taxonomy" id="468196"/>
    <lineage>
        <taxon>Eukaryota</taxon>
        <taxon>Metazoa</taxon>
        <taxon>Ecdysozoa</taxon>
        <taxon>Arthropoda</taxon>
        <taxon>Hexapoda</taxon>
        <taxon>Insecta</taxon>
        <taxon>Pterygota</taxon>
        <taxon>Neoptera</taxon>
        <taxon>Paraneoptera</taxon>
        <taxon>Psocodea</taxon>
        <taxon>Troctomorpha</taxon>
        <taxon>Phthiraptera</taxon>
        <taxon>Anoplura</taxon>
        <taxon>Polyplacidae</taxon>
        <taxon>Polyplax</taxon>
    </lineage>
</organism>
<dbReference type="EMBL" id="JAWJWF010000049">
    <property type="protein sequence ID" value="KAK6619249.1"/>
    <property type="molecule type" value="Genomic_DNA"/>
</dbReference>
<reference evidence="2 3" key="1">
    <citation type="submission" date="2023-09" db="EMBL/GenBank/DDBJ databases">
        <title>Genomes of two closely related lineages of the louse Polyplax serrata with different host specificities.</title>
        <authorList>
            <person name="Martinu J."/>
            <person name="Tarabai H."/>
            <person name="Stefka J."/>
            <person name="Hypsa V."/>
        </authorList>
    </citation>
    <scope>NUCLEOTIDE SEQUENCE [LARGE SCALE GENOMIC DNA]</scope>
    <source>
        <strain evidence="2">98ZLc_SE</strain>
    </source>
</reference>
<accession>A0ABR1AH62</accession>
<evidence type="ECO:0000313" key="3">
    <source>
        <dbReference type="Proteomes" id="UP001359485"/>
    </source>
</evidence>